<dbReference type="STRING" id="411471.SUBVAR_04659"/>
<name>D1PJT9_9FIRM</name>
<protein>
    <submittedName>
        <fullName evidence="1">Uncharacterized protein</fullName>
    </submittedName>
</protein>
<dbReference type="HOGENOM" id="CLU_3297507_0_0_9"/>
<evidence type="ECO:0000313" key="2">
    <source>
        <dbReference type="Proteomes" id="UP000003438"/>
    </source>
</evidence>
<organism evidence="1 2">
    <name type="scientific">Subdoligranulum variabile DSM 15176</name>
    <dbReference type="NCBI Taxonomy" id="411471"/>
    <lineage>
        <taxon>Bacteria</taxon>
        <taxon>Bacillati</taxon>
        <taxon>Bacillota</taxon>
        <taxon>Clostridia</taxon>
        <taxon>Eubacteriales</taxon>
        <taxon>Oscillospiraceae</taxon>
        <taxon>Subdoligranulum</taxon>
    </lineage>
</organism>
<comment type="caution">
    <text evidence="1">The sequence shown here is derived from an EMBL/GenBank/DDBJ whole genome shotgun (WGS) entry which is preliminary data.</text>
</comment>
<keyword evidence="2" id="KW-1185">Reference proteome</keyword>
<proteinExistence type="predicted"/>
<evidence type="ECO:0000313" key="1">
    <source>
        <dbReference type="EMBL" id="EFB77037.1"/>
    </source>
</evidence>
<dbReference type="AlphaFoldDB" id="D1PJT9"/>
<dbReference type="EMBL" id="ACBY02000014">
    <property type="protein sequence ID" value="EFB77037.1"/>
    <property type="molecule type" value="Genomic_DNA"/>
</dbReference>
<dbReference type="Proteomes" id="UP000003438">
    <property type="component" value="Unassembled WGS sequence"/>
</dbReference>
<accession>D1PJT9</accession>
<sequence>MTHNRPPFRAKQSGFAPVAPYAHTSVKMPNLCAQILLIAD</sequence>
<gene>
    <name evidence="1" type="ORF">SUBVAR_04659</name>
</gene>
<reference evidence="1" key="1">
    <citation type="submission" date="2009-12" db="EMBL/GenBank/DDBJ databases">
        <authorList>
            <person name="Weinstock G."/>
            <person name="Sodergren E."/>
            <person name="Clifton S."/>
            <person name="Fulton L."/>
            <person name="Fulton B."/>
            <person name="Courtney L."/>
            <person name="Fronick C."/>
            <person name="Harrison M."/>
            <person name="Strong C."/>
            <person name="Farmer C."/>
            <person name="Delahaunty K."/>
            <person name="Markovic C."/>
            <person name="Hall O."/>
            <person name="Minx P."/>
            <person name="Tomlinson C."/>
            <person name="Mitreva M."/>
            <person name="Nelson J."/>
            <person name="Hou S."/>
            <person name="Wollam A."/>
            <person name="Pepin K.H."/>
            <person name="Johnson M."/>
            <person name="Bhonagiri V."/>
            <person name="Nash W.E."/>
            <person name="Warren W."/>
            <person name="Chinwalla A."/>
            <person name="Mardis E.R."/>
            <person name="Wilson R.K."/>
        </authorList>
    </citation>
    <scope>NUCLEOTIDE SEQUENCE [LARGE SCALE GENOMIC DNA]</scope>
    <source>
        <strain evidence="1">DSM 15176</strain>
    </source>
</reference>